<feature type="compositionally biased region" description="Low complexity" evidence="10">
    <location>
        <begin position="201"/>
        <end position="259"/>
    </location>
</feature>
<comment type="caution">
    <text evidence="12">The sequence shown here is derived from an EMBL/GenBank/DDBJ whole genome shotgun (WGS) entry which is preliminary data.</text>
</comment>
<accession>A0A4R5PRF7</accession>
<dbReference type="EMBL" id="SMSI01000001">
    <property type="protein sequence ID" value="TDH39187.1"/>
    <property type="molecule type" value="Genomic_DNA"/>
</dbReference>
<evidence type="ECO:0000256" key="1">
    <source>
        <dbReference type="ARBA" id="ARBA00004167"/>
    </source>
</evidence>
<sequence length="269" mass="27640">MLDIGWTELLVVAIVLIIVVGPKDLPPMLRAFGRTTTKLRKMANEFRGQFDEALREADLDDVRKTFSDARSLNPMNQIRDAVNPLRQTGNDIRKDLENTVKPIAVPDSGMKLDGEPKVEAGKAVEAEPLKGPVQPTEQPATHKTSAARIMKSEAAEPKAPAKGAATSKSAASKSATSKSAASKSATSKSASAKSPARKPATKATAAKSSASGTAGTRSTGAATSKPASAKTAAKTTSSKGAAKSAGGKSAGGKTSAAKAKTSRKTDDKA</sequence>
<keyword evidence="5 9" id="KW-0653">Protein transport</keyword>
<feature type="transmembrane region" description="Helical" evidence="11">
    <location>
        <begin position="6"/>
        <end position="25"/>
    </location>
</feature>
<evidence type="ECO:0000256" key="6">
    <source>
        <dbReference type="ARBA" id="ARBA00022989"/>
    </source>
</evidence>
<dbReference type="GO" id="GO:0043953">
    <property type="term" value="P:protein transport by the Tat complex"/>
    <property type="evidence" value="ECO:0007669"/>
    <property type="project" value="UniProtKB-UniRule"/>
</dbReference>
<dbReference type="GO" id="GO:0033281">
    <property type="term" value="C:TAT protein transport complex"/>
    <property type="evidence" value="ECO:0007669"/>
    <property type="project" value="UniProtKB-UniRule"/>
</dbReference>
<evidence type="ECO:0000256" key="7">
    <source>
        <dbReference type="ARBA" id="ARBA00023010"/>
    </source>
</evidence>
<keyword evidence="4 9" id="KW-0812">Transmembrane</keyword>
<keyword evidence="13" id="KW-1185">Reference proteome</keyword>
<dbReference type="OrthoDB" id="7206969at2"/>
<comment type="similarity">
    <text evidence="9">Belongs to the TatB family.</text>
</comment>
<dbReference type="RefSeq" id="WP_133284018.1">
    <property type="nucleotide sequence ID" value="NZ_SMSI01000001.1"/>
</dbReference>
<dbReference type="InterPro" id="IPR003369">
    <property type="entry name" value="TatA/B/E"/>
</dbReference>
<dbReference type="Proteomes" id="UP000295131">
    <property type="component" value="Unassembled WGS sequence"/>
</dbReference>
<dbReference type="PRINTS" id="PR01506">
    <property type="entry name" value="TATBPROTEIN"/>
</dbReference>
<evidence type="ECO:0000256" key="3">
    <source>
        <dbReference type="ARBA" id="ARBA00022475"/>
    </source>
</evidence>
<proteinExistence type="inferred from homology"/>
<feature type="region of interest" description="Disordered" evidence="10">
    <location>
        <begin position="125"/>
        <end position="269"/>
    </location>
</feature>
<feature type="compositionally biased region" description="Low complexity" evidence="10">
    <location>
        <begin position="157"/>
        <end position="194"/>
    </location>
</feature>
<name>A0A4R5PRF7_9HYPH</name>
<evidence type="ECO:0000256" key="8">
    <source>
        <dbReference type="ARBA" id="ARBA00023136"/>
    </source>
</evidence>
<comment type="subcellular location">
    <subcellularLocation>
        <location evidence="9">Cell membrane</location>
        <topology evidence="9">Single-pass membrane protein</topology>
    </subcellularLocation>
    <subcellularLocation>
        <location evidence="1">Membrane</location>
        <topology evidence="1">Single-pass membrane protein</topology>
    </subcellularLocation>
</comment>
<evidence type="ECO:0000313" key="12">
    <source>
        <dbReference type="EMBL" id="TDH39187.1"/>
    </source>
</evidence>
<comment type="subunit">
    <text evidence="9">The Tat system comprises two distinct complexes: a TatABC complex, containing multiple copies of TatA, TatB and TatC subunits, and a separate TatA complex, containing only TatA subunits. Substrates initially bind to the TatABC complex, which probably triggers association of the separate TatA complex to form the active translocon.</text>
</comment>
<comment type="function">
    <text evidence="9">Part of the twin-arginine translocation (Tat) system that transports large folded proteins containing a characteristic twin-arginine motif in their signal peptide across membranes. Together with TatC, TatB is part of a receptor directly interacting with Tat signal peptides. TatB may form an oligomeric binding site that transiently accommodates folded Tat precursor proteins before their translocation.</text>
</comment>
<dbReference type="InterPro" id="IPR018448">
    <property type="entry name" value="TatB"/>
</dbReference>
<keyword evidence="2 9" id="KW-0813">Transport</keyword>
<evidence type="ECO:0000256" key="2">
    <source>
        <dbReference type="ARBA" id="ARBA00022448"/>
    </source>
</evidence>
<reference evidence="12 13" key="1">
    <citation type="journal article" date="2013" name="Int. J. Syst. Evol. Microbiol.">
        <title>Hoeflea suaedae sp. nov., an endophytic bacterium isolated from the root of the halophyte Suaeda maritima.</title>
        <authorList>
            <person name="Chung E.J."/>
            <person name="Park J.A."/>
            <person name="Pramanik P."/>
            <person name="Bibi F."/>
            <person name="Jeon C.O."/>
            <person name="Chung Y.R."/>
        </authorList>
    </citation>
    <scope>NUCLEOTIDE SEQUENCE [LARGE SCALE GENOMIC DNA]</scope>
    <source>
        <strain evidence="12 13">YC6898</strain>
    </source>
</reference>
<keyword evidence="7 9" id="KW-0811">Translocation</keyword>
<feature type="compositionally biased region" description="Polar residues" evidence="10">
    <location>
        <begin position="135"/>
        <end position="144"/>
    </location>
</feature>
<evidence type="ECO:0000256" key="9">
    <source>
        <dbReference type="HAMAP-Rule" id="MF_00237"/>
    </source>
</evidence>
<dbReference type="Pfam" id="PF02416">
    <property type="entry name" value="TatA_B_E"/>
    <property type="match status" value="1"/>
</dbReference>
<keyword evidence="8 9" id="KW-0472">Membrane</keyword>
<dbReference type="NCBIfam" id="TIGR01410">
    <property type="entry name" value="tatB"/>
    <property type="match status" value="1"/>
</dbReference>
<dbReference type="GO" id="GO:0008320">
    <property type="term" value="F:protein transmembrane transporter activity"/>
    <property type="evidence" value="ECO:0007669"/>
    <property type="project" value="UniProtKB-UniRule"/>
</dbReference>
<protein>
    <recommendedName>
        <fullName evidence="9">Sec-independent protein translocase protein TatB</fullName>
    </recommendedName>
</protein>
<dbReference type="AlphaFoldDB" id="A0A4R5PRF7"/>
<keyword evidence="6 9" id="KW-1133">Transmembrane helix</keyword>
<evidence type="ECO:0000256" key="11">
    <source>
        <dbReference type="SAM" id="Phobius"/>
    </source>
</evidence>
<evidence type="ECO:0000256" key="10">
    <source>
        <dbReference type="SAM" id="MobiDB-lite"/>
    </source>
</evidence>
<keyword evidence="3 9" id="KW-1003">Cell membrane</keyword>
<gene>
    <name evidence="9 12" type="primary">tatB</name>
    <name evidence="12" type="ORF">E2A64_08995</name>
</gene>
<dbReference type="HAMAP" id="MF_00237">
    <property type="entry name" value="TatB"/>
    <property type="match status" value="1"/>
</dbReference>
<organism evidence="12 13">
    <name type="scientific">Pseudohoeflea suaedae</name>
    <dbReference type="NCBI Taxonomy" id="877384"/>
    <lineage>
        <taxon>Bacteria</taxon>
        <taxon>Pseudomonadati</taxon>
        <taxon>Pseudomonadota</taxon>
        <taxon>Alphaproteobacteria</taxon>
        <taxon>Hyphomicrobiales</taxon>
        <taxon>Rhizobiaceae</taxon>
        <taxon>Pseudohoeflea</taxon>
    </lineage>
</organism>
<evidence type="ECO:0000256" key="4">
    <source>
        <dbReference type="ARBA" id="ARBA00022692"/>
    </source>
</evidence>
<dbReference type="Gene3D" id="1.20.5.3310">
    <property type="match status" value="1"/>
</dbReference>
<evidence type="ECO:0000313" key="13">
    <source>
        <dbReference type="Proteomes" id="UP000295131"/>
    </source>
</evidence>
<evidence type="ECO:0000256" key="5">
    <source>
        <dbReference type="ARBA" id="ARBA00022927"/>
    </source>
</evidence>